<evidence type="ECO:0000313" key="1">
    <source>
        <dbReference type="EMBL" id="CAF4219884.1"/>
    </source>
</evidence>
<dbReference type="Proteomes" id="UP000663836">
    <property type="component" value="Unassembled WGS sequence"/>
</dbReference>
<proteinExistence type="predicted"/>
<name>A0A820D522_9BILA</name>
<comment type="caution">
    <text evidence="1">The sequence shown here is derived from an EMBL/GenBank/DDBJ whole genome shotgun (WGS) entry which is preliminary data.</text>
</comment>
<dbReference type="EMBL" id="CAJOBD010017115">
    <property type="protein sequence ID" value="CAF4219884.1"/>
    <property type="molecule type" value="Genomic_DNA"/>
</dbReference>
<organism evidence="1 2">
    <name type="scientific">Rotaria sordida</name>
    <dbReference type="NCBI Taxonomy" id="392033"/>
    <lineage>
        <taxon>Eukaryota</taxon>
        <taxon>Metazoa</taxon>
        <taxon>Spiralia</taxon>
        <taxon>Gnathifera</taxon>
        <taxon>Rotifera</taxon>
        <taxon>Eurotatoria</taxon>
        <taxon>Bdelloidea</taxon>
        <taxon>Philodinida</taxon>
        <taxon>Philodinidae</taxon>
        <taxon>Rotaria</taxon>
    </lineage>
</organism>
<gene>
    <name evidence="1" type="ORF">JBS370_LOCUS37393</name>
</gene>
<sequence length="78" mass="8883">INEIPVQRRFSPENIILAGVWPGPKKPSRTYMALFLKPVVTELTRLEDDEDFFIPSCSSSSRGQIMRIRVYLIGACLD</sequence>
<feature type="non-terminal residue" evidence="1">
    <location>
        <position position="1"/>
    </location>
</feature>
<accession>A0A820D522</accession>
<evidence type="ECO:0000313" key="2">
    <source>
        <dbReference type="Proteomes" id="UP000663836"/>
    </source>
</evidence>
<protein>
    <submittedName>
        <fullName evidence="1">Uncharacterized protein</fullName>
    </submittedName>
</protein>
<reference evidence="1" key="1">
    <citation type="submission" date="2021-02" db="EMBL/GenBank/DDBJ databases">
        <authorList>
            <person name="Nowell W R."/>
        </authorList>
    </citation>
    <scope>NUCLEOTIDE SEQUENCE</scope>
</reference>
<dbReference type="AlphaFoldDB" id="A0A820D522"/>